<dbReference type="PANTHER" id="PTHR30294:SF38">
    <property type="entry name" value="TRANSPORT PERMEASE PROTEIN"/>
    <property type="match status" value="1"/>
</dbReference>
<feature type="region of interest" description="Disordered" evidence="6">
    <location>
        <begin position="173"/>
        <end position="317"/>
    </location>
</feature>
<feature type="domain" description="ABC-2 type transporter transmembrane" evidence="8">
    <location>
        <begin position="322"/>
        <end position="525"/>
    </location>
</feature>
<feature type="transmembrane region" description="Helical" evidence="7">
    <location>
        <begin position="507"/>
        <end position="529"/>
    </location>
</feature>
<evidence type="ECO:0000256" key="4">
    <source>
        <dbReference type="ARBA" id="ARBA00022989"/>
    </source>
</evidence>
<evidence type="ECO:0000256" key="7">
    <source>
        <dbReference type="SAM" id="Phobius"/>
    </source>
</evidence>
<dbReference type="OrthoDB" id="3078158at2"/>
<name>A0A5C6ATG6_9BACT</name>
<reference evidence="9 10" key="1">
    <citation type="submission" date="2019-02" db="EMBL/GenBank/DDBJ databases">
        <title>Deep-cultivation of Planctomycetes and their phenomic and genomic characterization uncovers novel biology.</title>
        <authorList>
            <person name="Wiegand S."/>
            <person name="Jogler M."/>
            <person name="Boedeker C."/>
            <person name="Pinto D."/>
            <person name="Vollmers J."/>
            <person name="Rivas-Marin E."/>
            <person name="Kohn T."/>
            <person name="Peeters S.H."/>
            <person name="Heuer A."/>
            <person name="Rast P."/>
            <person name="Oberbeckmann S."/>
            <person name="Bunk B."/>
            <person name="Jeske O."/>
            <person name="Meyerdierks A."/>
            <person name="Storesund J.E."/>
            <person name="Kallscheuer N."/>
            <person name="Luecker S."/>
            <person name="Lage O.M."/>
            <person name="Pohl T."/>
            <person name="Merkel B.J."/>
            <person name="Hornburger P."/>
            <person name="Mueller R.-W."/>
            <person name="Bruemmer F."/>
            <person name="Labrenz M."/>
            <person name="Spormann A.M."/>
            <person name="Op Den Camp H."/>
            <person name="Overmann J."/>
            <person name="Amann R."/>
            <person name="Jetten M.S.M."/>
            <person name="Mascher T."/>
            <person name="Medema M.H."/>
            <person name="Devos D.P."/>
            <person name="Kaster A.-K."/>
            <person name="Ovreas L."/>
            <person name="Rohde M."/>
            <person name="Galperin M.Y."/>
            <person name="Jogler C."/>
        </authorList>
    </citation>
    <scope>NUCLEOTIDE SEQUENCE [LARGE SCALE GENOMIC DNA]</scope>
    <source>
        <strain evidence="9 10">Pla52n</strain>
    </source>
</reference>
<evidence type="ECO:0000313" key="10">
    <source>
        <dbReference type="Proteomes" id="UP000320176"/>
    </source>
</evidence>
<keyword evidence="2" id="KW-1003">Cell membrane</keyword>
<gene>
    <name evidence="9" type="primary">yhhJ</name>
    <name evidence="9" type="ORF">Pla52n_37960</name>
</gene>
<feature type="transmembrane region" description="Helical" evidence="7">
    <location>
        <begin position="389"/>
        <end position="409"/>
    </location>
</feature>
<feature type="compositionally biased region" description="Polar residues" evidence="6">
    <location>
        <begin position="212"/>
        <end position="236"/>
    </location>
</feature>
<dbReference type="InterPro" id="IPR013525">
    <property type="entry name" value="ABC2_TM"/>
</dbReference>
<evidence type="ECO:0000256" key="3">
    <source>
        <dbReference type="ARBA" id="ARBA00022692"/>
    </source>
</evidence>
<keyword evidence="10" id="KW-1185">Reference proteome</keyword>
<feature type="transmembrane region" description="Helical" evidence="7">
    <location>
        <begin position="450"/>
        <end position="469"/>
    </location>
</feature>
<dbReference type="GO" id="GO:0005886">
    <property type="term" value="C:plasma membrane"/>
    <property type="evidence" value="ECO:0007669"/>
    <property type="project" value="UniProtKB-SubCell"/>
</dbReference>
<sequence>MIRTVMMISLRRLLHNRVELLLAFVVPIAFFSVFALIFGKGIGSGSTPRIKVVVVDESNTSTSTELSQSLRENDGLRVMRADSGQKLTRAQAERLVRSGSVTLAIVLQSKDSDQQPITAQLLTDASDQVAGQVVSALVGRSLMMTQAKHRMAALQRDEEMALQSMPAIDFSQLPTSDQAANPTAEPQESQPRDTEPRDTEESSPTPPRPLQATPTNVSPMRPSTTLQQRGNPTSEPIRQPTEDSPENPSPETDTERPWQSLRPTELTSNSTRTGNSTPLGDIAPASYNAPAEGGAIDDIGRPEISTGPGSQFTGDTDLLSQSPVEIVDVIGDQKSNPVVSMYAAGIAVMFLLFGSTSGGGALLEERENQTLDRLLSTQLTMDQLILGKWFYLTLLGIVQVSVMFAWGQLVFGVNVIGHWDGFLMMTTVTSFAAAAFGLMLATLCKTRGQLNGLSVILILTMSALGGSMVPRYVMSQQMRDVGLWTFNAWALDGYDKVFWRELPVSTLWPQLVVLTLCGVAFLVIARLLAIRWQRD</sequence>
<feature type="transmembrane region" description="Helical" evidence="7">
    <location>
        <begin position="341"/>
        <end position="363"/>
    </location>
</feature>
<evidence type="ECO:0000256" key="1">
    <source>
        <dbReference type="ARBA" id="ARBA00004651"/>
    </source>
</evidence>
<evidence type="ECO:0000256" key="6">
    <source>
        <dbReference type="SAM" id="MobiDB-lite"/>
    </source>
</evidence>
<evidence type="ECO:0000256" key="5">
    <source>
        <dbReference type="ARBA" id="ARBA00023136"/>
    </source>
</evidence>
<feature type="compositionally biased region" description="Polar residues" evidence="6">
    <location>
        <begin position="173"/>
        <end position="189"/>
    </location>
</feature>
<dbReference type="GO" id="GO:0140359">
    <property type="term" value="F:ABC-type transporter activity"/>
    <property type="evidence" value="ECO:0007669"/>
    <property type="project" value="InterPro"/>
</dbReference>
<dbReference type="Proteomes" id="UP000320176">
    <property type="component" value="Unassembled WGS sequence"/>
</dbReference>
<evidence type="ECO:0000313" key="9">
    <source>
        <dbReference type="EMBL" id="TWU02737.1"/>
    </source>
</evidence>
<feature type="domain" description="ABC-2 type transporter transmembrane" evidence="8">
    <location>
        <begin position="21"/>
        <end position="160"/>
    </location>
</feature>
<accession>A0A5C6ATG6</accession>
<dbReference type="RefSeq" id="WP_146521010.1">
    <property type="nucleotide sequence ID" value="NZ_SJPN01000004.1"/>
</dbReference>
<dbReference type="AlphaFoldDB" id="A0A5C6ATG6"/>
<proteinExistence type="predicted"/>
<feature type="compositionally biased region" description="Basic and acidic residues" evidence="6">
    <location>
        <begin position="190"/>
        <end position="200"/>
    </location>
</feature>
<comment type="caution">
    <text evidence="9">The sequence shown here is derived from an EMBL/GenBank/DDBJ whole genome shotgun (WGS) entry which is preliminary data.</text>
</comment>
<comment type="subcellular location">
    <subcellularLocation>
        <location evidence="1">Cell membrane</location>
        <topology evidence="1">Multi-pass membrane protein</topology>
    </subcellularLocation>
</comment>
<evidence type="ECO:0000256" key="2">
    <source>
        <dbReference type="ARBA" id="ARBA00022475"/>
    </source>
</evidence>
<keyword evidence="3 7" id="KW-0812">Transmembrane</keyword>
<feature type="compositionally biased region" description="Polar residues" evidence="6">
    <location>
        <begin position="261"/>
        <end position="278"/>
    </location>
</feature>
<dbReference type="Pfam" id="PF12698">
    <property type="entry name" value="ABC2_membrane_3"/>
    <property type="match status" value="2"/>
</dbReference>
<dbReference type="PANTHER" id="PTHR30294">
    <property type="entry name" value="MEMBRANE COMPONENT OF ABC TRANSPORTER YHHJ-RELATED"/>
    <property type="match status" value="1"/>
</dbReference>
<keyword evidence="4 7" id="KW-1133">Transmembrane helix</keyword>
<protein>
    <submittedName>
        <fullName evidence="9">Inner membrane transport permease YhhJ</fullName>
    </submittedName>
</protein>
<dbReference type="InterPro" id="IPR051449">
    <property type="entry name" value="ABC-2_transporter_component"/>
</dbReference>
<organism evidence="9 10">
    <name type="scientific">Stieleria varia</name>
    <dbReference type="NCBI Taxonomy" id="2528005"/>
    <lineage>
        <taxon>Bacteria</taxon>
        <taxon>Pseudomonadati</taxon>
        <taxon>Planctomycetota</taxon>
        <taxon>Planctomycetia</taxon>
        <taxon>Pirellulales</taxon>
        <taxon>Pirellulaceae</taxon>
        <taxon>Stieleria</taxon>
    </lineage>
</organism>
<dbReference type="EMBL" id="SJPN01000004">
    <property type="protein sequence ID" value="TWU02737.1"/>
    <property type="molecule type" value="Genomic_DNA"/>
</dbReference>
<evidence type="ECO:0000259" key="8">
    <source>
        <dbReference type="Pfam" id="PF12698"/>
    </source>
</evidence>
<feature type="transmembrane region" description="Helical" evidence="7">
    <location>
        <begin position="421"/>
        <end position="443"/>
    </location>
</feature>
<feature type="compositionally biased region" description="Polar residues" evidence="6">
    <location>
        <begin position="307"/>
        <end position="317"/>
    </location>
</feature>
<keyword evidence="5 7" id="KW-0472">Membrane</keyword>